<dbReference type="Proteomes" id="UP000886667">
    <property type="component" value="Unassembled WGS sequence"/>
</dbReference>
<evidence type="ECO:0000313" key="2">
    <source>
        <dbReference type="Proteomes" id="UP000886667"/>
    </source>
</evidence>
<protein>
    <submittedName>
        <fullName evidence="1">Baseplate tail-tube junction protein</fullName>
    </submittedName>
</protein>
<proteinExistence type="predicted"/>
<comment type="caution">
    <text evidence="1">The sequence shown here is derived from an EMBL/GenBank/DDBJ whole genome shotgun (WGS) entry which is preliminary data.</text>
</comment>
<reference evidence="1" key="1">
    <citation type="journal article" date="2021" name="Proc. Natl. Acad. Sci. U.S.A.">
        <title>Global biogeography of chemosynthetic symbionts reveals both localized and globally distributed symbiont groups. .</title>
        <authorList>
            <person name="Osvatic J.T."/>
            <person name="Wilkins L.G.E."/>
            <person name="Leibrecht L."/>
            <person name="Leray M."/>
            <person name="Zauner S."/>
            <person name="Polzin J."/>
            <person name="Camacho Y."/>
            <person name="Gros O."/>
            <person name="van Gils J.A."/>
            <person name="Eisen J.A."/>
            <person name="Petersen J.M."/>
            <person name="Yuen B."/>
        </authorList>
    </citation>
    <scope>NUCLEOTIDE SEQUENCE</scope>
    <source>
        <strain evidence="1">MAGclacostrist064TRANS</strain>
    </source>
</reference>
<dbReference type="EMBL" id="JAEPCM010000016">
    <property type="protein sequence ID" value="MCG7944866.1"/>
    <property type="molecule type" value="Genomic_DNA"/>
</dbReference>
<gene>
    <name evidence="1" type="ORF">JAZ07_00815</name>
</gene>
<evidence type="ECO:0000313" key="1">
    <source>
        <dbReference type="EMBL" id="MCG7944866.1"/>
    </source>
</evidence>
<organism evidence="1 2">
    <name type="scientific">Candidatus Thiodiazotropha taylori</name>
    <dbReference type="NCBI Taxonomy" id="2792791"/>
    <lineage>
        <taxon>Bacteria</taxon>
        <taxon>Pseudomonadati</taxon>
        <taxon>Pseudomonadota</taxon>
        <taxon>Gammaproteobacteria</taxon>
        <taxon>Chromatiales</taxon>
        <taxon>Sedimenticolaceae</taxon>
        <taxon>Candidatus Thiodiazotropha</taxon>
    </lineage>
</organism>
<dbReference type="AlphaFoldDB" id="A0A9E4K8K6"/>
<sequence>MSSPIYNFESIRFPQEVGSDEVPNYIRFEPTIVKYGGTSFKQDYGNAVGTPGRIKNRSSVLAGGTNNAIDVVSWGVERTRPGLDVSIMSGSNAIFDVLSQLAGFNITRSTSGTNRVVAARTTIGAVQVSKGINTAPDRLFTAGSINMFLPSGLATNSSVDYSNTELQATGYEAIKLADASTTRSDAVLGGPESLKQLFPAMIQDVARLDDRLRAAAAMSTGVVANNYSYQVFGGVQHRSFDYSFKLIPRSTADSATIKQICDLFLFYMLPAKSTNRGDFHLYEIPCQWNISYMRKGNKMEYFQQPYSCFLQSVNVSYGNDTGNSTFNDGAPMDVQLDLSFVEIEPMYRRSSTTGGGSR</sequence>
<accession>A0A9E4K8K6</accession>
<name>A0A9E4K8K6_9GAMM</name>